<accession>A0A4V2UNH5</accession>
<evidence type="ECO:0000313" key="3">
    <source>
        <dbReference type="Proteomes" id="UP000295304"/>
    </source>
</evidence>
<gene>
    <name evidence="2" type="ORF">EDD55_10656</name>
</gene>
<name>A0A4V2UNH5_9PROT</name>
<keyword evidence="1" id="KW-1133">Transmembrane helix</keyword>
<evidence type="ECO:0000256" key="1">
    <source>
        <dbReference type="SAM" id="Phobius"/>
    </source>
</evidence>
<proteinExistence type="predicted"/>
<dbReference type="Proteomes" id="UP000295304">
    <property type="component" value="Unassembled WGS sequence"/>
</dbReference>
<evidence type="ECO:0000313" key="2">
    <source>
        <dbReference type="EMBL" id="TCS62101.1"/>
    </source>
</evidence>
<keyword evidence="3" id="KW-1185">Reference proteome</keyword>
<keyword evidence="1" id="KW-0472">Membrane</keyword>
<dbReference type="AlphaFoldDB" id="A0A4V2UNH5"/>
<organism evidence="2 3">
    <name type="scientific">Varunaivibrio sulfuroxidans</name>
    <dbReference type="NCBI Taxonomy" id="1773489"/>
    <lineage>
        <taxon>Bacteria</taxon>
        <taxon>Pseudomonadati</taxon>
        <taxon>Pseudomonadota</taxon>
        <taxon>Alphaproteobacteria</taxon>
        <taxon>Rhodospirillales</taxon>
        <taxon>Magnetovibrionaceae</taxon>
        <taxon>Varunaivibrio</taxon>
    </lineage>
</organism>
<evidence type="ECO:0008006" key="4">
    <source>
        <dbReference type="Google" id="ProtNLM"/>
    </source>
</evidence>
<reference evidence="2 3" key="1">
    <citation type="submission" date="2019-03" db="EMBL/GenBank/DDBJ databases">
        <title>Genomic Encyclopedia of Type Strains, Phase IV (KMG-IV): sequencing the most valuable type-strain genomes for metagenomic binning, comparative biology and taxonomic classification.</title>
        <authorList>
            <person name="Goeker M."/>
        </authorList>
    </citation>
    <scope>NUCLEOTIDE SEQUENCE [LARGE SCALE GENOMIC DNA]</scope>
    <source>
        <strain evidence="2 3">DSM 101688</strain>
    </source>
</reference>
<protein>
    <recommendedName>
        <fullName evidence="4">Transmembrane protein</fullName>
    </recommendedName>
</protein>
<feature type="transmembrane region" description="Helical" evidence="1">
    <location>
        <begin position="23"/>
        <end position="43"/>
    </location>
</feature>
<comment type="caution">
    <text evidence="2">The sequence shown here is derived from an EMBL/GenBank/DDBJ whole genome shotgun (WGS) entry which is preliminary data.</text>
</comment>
<sequence>MVHVYATNRRWVAARMAAPRARALMKGAIAVTMVVWIVIWLVAGERQRARLTEAMKSFWAPPTQSIETDTSK</sequence>
<dbReference type="EMBL" id="SLZW01000006">
    <property type="protein sequence ID" value="TCS62101.1"/>
    <property type="molecule type" value="Genomic_DNA"/>
</dbReference>
<keyword evidence="1" id="KW-0812">Transmembrane</keyword>